<organism evidence="1">
    <name type="scientific">marine metagenome</name>
    <dbReference type="NCBI Taxonomy" id="408172"/>
    <lineage>
        <taxon>unclassified sequences</taxon>
        <taxon>metagenomes</taxon>
        <taxon>ecological metagenomes</taxon>
    </lineage>
</organism>
<gene>
    <name evidence="1" type="ORF">METZ01_LOCUS432161</name>
</gene>
<dbReference type="EMBL" id="UINC01173616">
    <property type="protein sequence ID" value="SVD79307.1"/>
    <property type="molecule type" value="Genomic_DNA"/>
</dbReference>
<sequence>MSGNQDPSKNNDRDGKREITININLVIKHFPLMT</sequence>
<accession>A0A382Y7K4</accession>
<proteinExistence type="predicted"/>
<reference evidence="1" key="1">
    <citation type="submission" date="2018-05" db="EMBL/GenBank/DDBJ databases">
        <authorList>
            <person name="Lanie J.A."/>
            <person name="Ng W.-L."/>
            <person name="Kazmierczak K.M."/>
            <person name="Andrzejewski T.M."/>
            <person name="Davidsen T.M."/>
            <person name="Wayne K.J."/>
            <person name="Tettelin H."/>
            <person name="Glass J.I."/>
            <person name="Rusch D."/>
            <person name="Podicherti R."/>
            <person name="Tsui H.-C.T."/>
            <person name="Winkler M.E."/>
        </authorList>
    </citation>
    <scope>NUCLEOTIDE SEQUENCE</scope>
</reference>
<evidence type="ECO:0000313" key="1">
    <source>
        <dbReference type="EMBL" id="SVD79307.1"/>
    </source>
</evidence>
<dbReference type="AlphaFoldDB" id="A0A382Y7K4"/>
<feature type="non-terminal residue" evidence="1">
    <location>
        <position position="34"/>
    </location>
</feature>
<name>A0A382Y7K4_9ZZZZ</name>
<protein>
    <submittedName>
        <fullName evidence="1">Uncharacterized protein</fullName>
    </submittedName>
</protein>